<proteinExistence type="predicted"/>
<dbReference type="AlphaFoldDB" id="A0A370I482"/>
<dbReference type="PANTHER" id="PTHR43798">
    <property type="entry name" value="MONOACYLGLYCEROL LIPASE"/>
    <property type="match status" value="1"/>
</dbReference>
<evidence type="ECO:0000313" key="3">
    <source>
        <dbReference type="Proteomes" id="UP000254869"/>
    </source>
</evidence>
<reference evidence="2 3" key="1">
    <citation type="submission" date="2018-07" db="EMBL/GenBank/DDBJ databases">
        <title>Genomic Encyclopedia of Type Strains, Phase IV (KMG-IV): sequencing the most valuable type-strain genomes for metagenomic binning, comparative biology and taxonomic classification.</title>
        <authorList>
            <person name="Goeker M."/>
        </authorList>
    </citation>
    <scope>NUCLEOTIDE SEQUENCE [LARGE SCALE GENOMIC DNA]</scope>
    <source>
        <strain evidence="2 3">DSM 44290</strain>
    </source>
</reference>
<dbReference type="GO" id="GO:0016020">
    <property type="term" value="C:membrane"/>
    <property type="evidence" value="ECO:0007669"/>
    <property type="project" value="TreeGrafter"/>
</dbReference>
<dbReference type="RefSeq" id="WP_067995282.1">
    <property type="nucleotide sequence ID" value="NZ_QQBC01000006.1"/>
</dbReference>
<evidence type="ECO:0000313" key="2">
    <source>
        <dbReference type="EMBL" id="RDI65553.1"/>
    </source>
</evidence>
<dbReference type="Pfam" id="PF12697">
    <property type="entry name" value="Abhydrolase_6"/>
    <property type="match status" value="1"/>
</dbReference>
<feature type="domain" description="AB hydrolase-1" evidence="1">
    <location>
        <begin position="25"/>
        <end position="243"/>
    </location>
</feature>
<evidence type="ECO:0000259" key="1">
    <source>
        <dbReference type="Pfam" id="PF12697"/>
    </source>
</evidence>
<dbReference type="InterPro" id="IPR000073">
    <property type="entry name" value="AB_hydrolase_1"/>
</dbReference>
<dbReference type="InterPro" id="IPR050266">
    <property type="entry name" value="AB_hydrolase_sf"/>
</dbReference>
<dbReference type="SUPFAM" id="SSF53474">
    <property type="entry name" value="alpha/beta-Hydrolases"/>
    <property type="match status" value="1"/>
</dbReference>
<dbReference type="GO" id="GO:0003824">
    <property type="term" value="F:catalytic activity"/>
    <property type="evidence" value="ECO:0007669"/>
    <property type="project" value="UniProtKB-ARBA"/>
</dbReference>
<dbReference type="STRING" id="1210086.GCA_001613105_02016"/>
<dbReference type="PANTHER" id="PTHR43798:SF33">
    <property type="entry name" value="HYDROLASE, PUTATIVE (AFU_ORTHOLOGUE AFUA_2G14860)-RELATED"/>
    <property type="match status" value="1"/>
</dbReference>
<gene>
    <name evidence="2" type="ORF">DFR76_106425</name>
</gene>
<sequence length="260" mass="27987">MPMIELSPGPIEYLVHAGDPGLNPLVFLHEGLGSAGMWGKLPRLLAARTGRSTVVYSRSGYGGSGPARLPREPGYMHTEARVLRELLGELEIDHPILVGHSDGASIAILYAGSAEVSADALVLIAPHVIVEEVTLAGIRTAVDRFTDGSLARKLAQFHNDPERVFRGWTDIWLSPGFRDWDIRPALPGVACPVLVIQGDADQYGTAAQLDAIEHGAAGIVRRLELPETGHAPHLEQPVVIAEAITDFLGLLDRDRTDLRG</sequence>
<protein>
    <submittedName>
        <fullName evidence="2">Pimeloyl-ACP methyl ester carboxylesterase</fullName>
    </submittedName>
</protein>
<dbReference type="EMBL" id="QQBC01000006">
    <property type="protein sequence ID" value="RDI65553.1"/>
    <property type="molecule type" value="Genomic_DNA"/>
</dbReference>
<name>A0A370I482_9NOCA</name>
<accession>A0A370I482</accession>
<comment type="caution">
    <text evidence="2">The sequence shown here is derived from an EMBL/GenBank/DDBJ whole genome shotgun (WGS) entry which is preliminary data.</text>
</comment>
<keyword evidence="3" id="KW-1185">Reference proteome</keyword>
<dbReference type="Gene3D" id="3.40.50.1820">
    <property type="entry name" value="alpha/beta hydrolase"/>
    <property type="match status" value="1"/>
</dbReference>
<organism evidence="2 3">
    <name type="scientific">Nocardia pseudobrasiliensis</name>
    <dbReference type="NCBI Taxonomy" id="45979"/>
    <lineage>
        <taxon>Bacteria</taxon>
        <taxon>Bacillati</taxon>
        <taxon>Actinomycetota</taxon>
        <taxon>Actinomycetes</taxon>
        <taxon>Mycobacteriales</taxon>
        <taxon>Nocardiaceae</taxon>
        <taxon>Nocardia</taxon>
    </lineage>
</organism>
<dbReference type="Proteomes" id="UP000254869">
    <property type="component" value="Unassembled WGS sequence"/>
</dbReference>
<dbReference type="InterPro" id="IPR029058">
    <property type="entry name" value="AB_hydrolase_fold"/>
</dbReference>